<organism evidence="1 2">
    <name type="scientific">Aspergillus tanneri</name>
    <dbReference type="NCBI Taxonomy" id="1220188"/>
    <lineage>
        <taxon>Eukaryota</taxon>
        <taxon>Fungi</taxon>
        <taxon>Dikarya</taxon>
        <taxon>Ascomycota</taxon>
        <taxon>Pezizomycotina</taxon>
        <taxon>Eurotiomycetes</taxon>
        <taxon>Eurotiomycetidae</taxon>
        <taxon>Eurotiales</taxon>
        <taxon>Aspergillaceae</taxon>
        <taxon>Aspergillus</taxon>
        <taxon>Aspergillus subgen. Circumdati</taxon>
    </lineage>
</organism>
<comment type="caution">
    <text evidence="1">The sequence shown here is derived from an EMBL/GenBank/DDBJ whole genome shotgun (WGS) entry which is preliminary data.</text>
</comment>
<protein>
    <submittedName>
        <fullName evidence="1">Uncharacterized protein</fullName>
    </submittedName>
</protein>
<dbReference type="GeneID" id="54332098"/>
<dbReference type="EMBL" id="QUQM01000006">
    <property type="protein sequence ID" value="KAA8645179.1"/>
    <property type="molecule type" value="Genomic_DNA"/>
</dbReference>
<name>A0A5M9ML64_9EURO</name>
<evidence type="ECO:0000313" key="1">
    <source>
        <dbReference type="EMBL" id="KAA8645179.1"/>
    </source>
</evidence>
<dbReference type="AlphaFoldDB" id="A0A5M9ML64"/>
<proteinExistence type="predicted"/>
<reference evidence="1 2" key="1">
    <citation type="submission" date="2019-08" db="EMBL/GenBank/DDBJ databases">
        <title>The genome sequence of a newly discovered highly antifungal drug resistant Aspergillus species, Aspergillus tanneri NIH 1004.</title>
        <authorList>
            <person name="Mounaud S."/>
            <person name="Singh I."/>
            <person name="Joardar V."/>
            <person name="Pakala S."/>
            <person name="Pakala S."/>
            <person name="Venepally P."/>
            <person name="Chung J.K."/>
            <person name="Losada L."/>
            <person name="Nierman W.C."/>
        </authorList>
    </citation>
    <scope>NUCLEOTIDE SEQUENCE [LARGE SCALE GENOMIC DNA]</scope>
    <source>
        <strain evidence="1 2">NIH1004</strain>
    </source>
</reference>
<dbReference type="Proteomes" id="UP000324241">
    <property type="component" value="Unassembled WGS sequence"/>
</dbReference>
<gene>
    <name evidence="1" type="ORF">ATNIH1004_009396</name>
</gene>
<evidence type="ECO:0000313" key="2">
    <source>
        <dbReference type="Proteomes" id="UP000324241"/>
    </source>
</evidence>
<sequence length="60" mass="6984">MKFFLCRSRNSDNLATIHAEFQRMKDIPEIKLADDITAFLEDLLSTTQQWEIALSFFVSS</sequence>
<dbReference type="RefSeq" id="XP_033424540.1">
    <property type="nucleotide sequence ID" value="XM_033573988.1"/>
</dbReference>
<accession>A0A5M9ML64</accession>